<name>A0A4V1J2C1_9FUNG</name>
<feature type="region of interest" description="Disordered" evidence="4">
    <location>
        <begin position="1"/>
        <end position="107"/>
    </location>
</feature>
<dbReference type="GO" id="GO:0006396">
    <property type="term" value="P:RNA processing"/>
    <property type="evidence" value="ECO:0007669"/>
    <property type="project" value="InterPro"/>
</dbReference>
<dbReference type="PANTHER" id="PTHR46429:SF1">
    <property type="entry name" value="23S RRNA (GUANOSINE-2'-O-)-METHYLTRANSFERASE RLMB"/>
    <property type="match status" value="1"/>
</dbReference>
<dbReference type="SMART" id="SM00967">
    <property type="entry name" value="SpoU_sub_bind"/>
    <property type="match status" value="1"/>
</dbReference>
<feature type="compositionally biased region" description="Basic residues" evidence="4">
    <location>
        <begin position="1"/>
        <end position="18"/>
    </location>
</feature>
<dbReference type="AlphaFoldDB" id="A0A4V1J2C1"/>
<evidence type="ECO:0000256" key="2">
    <source>
        <dbReference type="ARBA" id="ARBA00022603"/>
    </source>
</evidence>
<dbReference type="NCBIfam" id="TIGR00186">
    <property type="entry name" value="rRNA_methyl_3"/>
    <property type="match status" value="1"/>
</dbReference>
<dbReference type="InterPro" id="IPR013123">
    <property type="entry name" value="SpoU_subst-bd"/>
</dbReference>
<dbReference type="InterPro" id="IPR029064">
    <property type="entry name" value="Ribosomal_eL30-like_sf"/>
</dbReference>
<evidence type="ECO:0000313" key="6">
    <source>
        <dbReference type="EMBL" id="RKP28039.1"/>
    </source>
</evidence>
<keyword evidence="3 6" id="KW-0808">Transferase</keyword>
<dbReference type="GO" id="GO:0003723">
    <property type="term" value="F:RNA binding"/>
    <property type="evidence" value="ECO:0007669"/>
    <property type="project" value="InterPro"/>
</dbReference>
<keyword evidence="7" id="KW-1185">Reference proteome</keyword>
<feature type="domain" description="RNA 2-O ribose methyltransferase substrate binding" evidence="5">
    <location>
        <begin position="115"/>
        <end position="188"/>
    </location>
</feature>
<dbReference type="EMBL" id="KZ989124">
    <property type="protein sequence ID" value="RKP28039.1"/>
    <property type="molecule type" value="Genomic_DNA"/>
</dbReference>
<dbReference type="InterPro" id="IPR001537">
    <property type="entry name" value="SpoU_MeTrfase"/>
</dbReference>
<organism evidence="6 7">
    <name type="scientific">Syncephalis pseudoplumigaleata</name>
    <dbReference type="NCBI Taxonomy" id="1712513"/>
    <lineage>
        <taxon>Eukaryota</taxon>
        <taxon>Fungi</taxon>
        <taxon>Fungi incertae sedis</taxon>
        <taxon>Zoopagomycota</taxon>
        <taxon>Zoopagomycotina</taxon>
        <taxon>Zoopagomycetes</taxon>
        <taxon>Zoopagales</taxon>
        <taxon>Piptocephalidaceae</taxon>
        <taxon>Syncephalis</taxon>
    </lineage>
</organism>
<comment type="similarity">
    <text evidence="1">Belongs to the class IV-like SAM-binding methyltransferase superfamily. RNA methyltransferase TrmH family.</text>
</comment>
<dbReference type="InterPro" id="IPR029028">
    <property type="entry name" value="Alpha/beta_knot_MTases"/>
</dbReference>
<dbReference type="PANTHER" id="PTHR46429">
    <property type="entry name" value="23S RRNA (GUANOSINE-2'-O-)-METHYLTRANSFERASE RLMB"/>
    <property type="match status" value="1"/>
</dbReference>
<feature type="compositionally biased region" description="Basic and acidic residues" evidence="4">
    <location>
        <begin position="98"/>
        <end position="107"/>
    </location>
</feature>
<dbReference type="SUPFAM" id="SSF55315">
    <property type="entry name" value="L30e-like"/>
    <property type="match status" value="1"/>
</dbReference>
<evidence type="ECO:0000256" key="1">
    <source>
        <dbReference type="ARBA" id="ARBA00007228"/>
    </source>
</evidence>
<proteinExistence type="inferred from homology"/>
<dbReference type="GO" id="GO:0008173">
    <property type="term" value="F:RNA methyltransferase activity"/>
    <property type="evidence" value="ECO:0007669"/>
    <property type="project" value="InterPro"/>
</dbReference>
<dbReference type="Gene3D" id="3.40.1280.10">
    <property type="match status" value="1"/>
</dbReference>
<evidence type="ECO:0000259" key="5">
    <source>
        <dbReference type="SMART" id="SM00967"/>
    </source>
</evidence>
<dbReference type="InterPro" id="IPR029026">
    <property type="entry name" value="tRNA_m1G_MTases_N"/>
</dbReference>
<evidence type="ECO:0000256" key="3">
    <source>
        <dbReference type="ARBA" id="ARBA00022679"/>
    </source>
</evidence>
<accession>A0A4V1J2C1</accession>
<protein>
    <submittedName>
        <fullName evidence="6">Alpha/beta knot methyltransferase</fullName>
    </submittedName>
</protein>
<gene>
    <name evidence="6" type="ORF">SYNPS1DRAFT_26360</name>
</gene>
<dbReference type="InterPro" id="IPR004441">
    <property type="entry name" value="rRNA_MeTrfase_TrmH"/>
</dbReference>
<dbReference type="FunFam" id="3.40.1280.10:FF:000008">
    <property type="entry name" value="Group 3 RNA methyltransferase TrmH"/>
    <property type="match status" value="1"/>
</dbReference>
<feature type="compositionally biased region" description="Basic and acidic residues" evidence="4">
    <location>
        <begin position="74"/>
        <end position="87"/>
    </location>
</feature>
<evidence type="ECO:0000256" key="4">
    <source>
        <dbReference type="SAM" id="MobiDB-lite"/>
    </source>
</evidence>
<dbReference type="Pfam" id="PF00588">
    <property type="entry name" value="SpoU_methylase"/>
    <property type="match status" value="1"/>
</dbReference>
<dbReference type="GO" id="GO:0032259">
    <property type="term" value="P:methylation"/>
    <property type="evidence" value="ECO:0007669"/>
    <property type="project" value="UniProtKB-KW"/>
</dbReference>
<dbReference type="OrthoDB" id="270651at2759"/>
<dbReference type="Gene3D" id="3.30.1330.30">
    <property type="match status" value="1"/>
</dbReference>
<evidence type="ECO:0000313" key="7">
    <source>
        <dbReference type="Proteomes" id="UP000278143"/>
    </source>
</evidence>
<dbReference type="Proteomes" id="UP000278143">
    <property type="component" value="Unassembled WGS sequence"/>
</dbReference>
<reference evidence="7" key="1">
    <citation type="journal article" date="2018" name="Nat. Microbiol.">
        <title>Leveraging single-cell genomics to expand the fungal tree of life.</title>
        <authorList>
            <person name="Ahrendt S.R."/>
            <person name="Quandt C.A."/>
            <person name="Ciobanu D."/>
            <person name="Clum A."/>
            <person name="Salamov A."/>
            <person name="Andreopoulos B."/>
            <person name="Cheng J.F."/>
            <person name="Woyke T."/>
            <person name="Pelin A."/>
            <person name="Henrissat B."/>
            <person name="Reynolds N.K."/>
            <person name="Benny G.L."/>
            <person name="Smith M.E."/>
            <person name="James T.Y."/>
            <person name="Grigoriev I.V."/>
        </authorList>
    </citation>
    <scope>NUCLEOTIDE SEQUENCE [LARGE SCALE GENOMIC DNA]</scope>
    <source>
        <strain evidence="7">Benny S71-1</strain>
    </source>
</reference>
<dbReference type="CDD" id="cd18103">
    <property type="entry name" value="SpoU-like_RlmB"/>
    <property type="match status" value="1"/>
</dbReference>
<dbReference type="SUPFAM" id="SSF75217">
    <property type="entry name" value="alpha/beta knot"/>
    <property type="match status" value="1"/>
</dbReference>
<dbReference type="GO" id="GO:0005829">
    <property type="term" value="C:cytosol"/>
    <property type="evidence" value="ECO:0007669"/>
    <property type="project" value="TreeGrafter"/>
</dbReference>
<dbReference type="Pfam" id="PF08032">
    <property type="entry name" value="SpoU_sub_bind"/>
    <property type="match status" value="1"/>
</dbReference>
<keyword evidence="2 6" id="KW-0489">Methyltransferase</keyword>
<sequence>MDDGKKRARRRAPGRRVYGRSTGVKSTNAGTIVTFPFPPSEAGNCHYFSPVGQGRMSDRDRKSRFKGPKPGGRGGDRDRERHGERSGKHQGKPQGRPQWRDREARGHAKGEGPVVLYGWHSVTMALANPERRIRKLFVTENVARRLADEKIDTRVPPELVHPGDIDRRLGPNAVHQGLLAEADPLPGLHLDELPQDGIVLVLDQITDPHNVGAILRSAAAFGVKAIVTTGRHSPEATGVLAKSASGALELVPIIEVPNLHRALGEMNEAGFLTVGLDSEGQGDLSKVPLHAPLALVLGAEGKGLRQLTRETCSVVARMDMPGAIKSLNVSNAAALALYIGTSRLGLMG</sequence>